<organism evidence="6 7">
    <name type="scientific">Azorhizobium caulinodans (strain ATCC 43989 / DSM 5975 / JCM 20966 / LMG 6465 / NBRC 14845 / NCIMB 13405 / ORS 571)</name>
    <dbReference type="NCBI Taxonomy" id="438753"/>
    <lineage>
        <taxon>Bacteria</taxon>
        <taxon>Pseudomonadati</taxon>
        <taxon>Pseudomonadota</taxon>
        <taxon>Alphaproteobacteria</taxon>
        <taxon>Hyphomicrobiales</taxon>
        <taxon>Xanthobacteraceae</taxon>
        <taxon>Azorhizobium</taxon>
    </lineage>
</organism>
<evidence type="ECO:0000256" key="3">
    <source>
        <dbReference type="PIRSR" id="PIRSR000103-1"/>
    </source>
</evidence>
<dbReference type="InterPro" id="IPR036291">
    <property type="entry name" value="NAD(P)-bd_dom_sf"/>
</dbReference>
<dbReference type="InterPro" id="IPR029154">
    <property type="entry name" value="HIBADH-like_NADP-bd"/>
</dbReference>
<dbReference type="InterPro" id="IPR002204">
    <property type="entry name" value="3-OH-isobutyrate_DH-rel_CS"/>
</dbReference>
<dbReference type="AlphaFoldDB" id="A8IDB0"/>
<reference evidence="6 7" key="3">
    <citation type="journal article" date="2008" name="BMC Genomics">
        <title>The genome of the versatile nitrogen fixer Azorhizobium caulinodans ORS571.</title>
        <authorList>
            <person name="Lee KB."/>
            <person name="Backer P.D."/>
            <person name="Aono T."/>
            <person name="Liu CT."/>
            <person name="Suzuki S."/>
            <person name="Suzuki T."/>
            <person name="Kaneko T."/>
            <person name="Yamada M."/>
            <person name="Tabata S."/>
            <person name="Kupfer D.M."/>
            <person name="Najar F.Z."/>
            <person name="Wiley G.B."/>
            <person name="Roe B."/>
            <person name="Binnewies T.T."/>
            <person name="Ussery D.W."/>
            <person name="D'Haeze W."/>
            <person name="Herder J.D."/>
            <person name="Gevers D."/>
            <person name="Vereecke D."/>
            <person name="Holsters M."/>
            <person name="Oyaizu H."/>
        </authorList>
    </citation>
    <scope>NUCLEOTIDE SEQUENCE [LARGE SCALE GENOMIC DNA]</scope>
    <source>
        <strain evidence="7">ATCC 43989 / DSM 5975 / JCM 20966 / LMG 6465 / NBRC 14845 / NCIMB 13405 / ORS 571</strain>
    </source>
</reference>
<dbReference type="PANTHER" id="PTHR22981">
    <property type="entry name" value="3-HYDROXYISOBUTYRATE DEHYDROGENASE-RELATED"/>
    <property type="match status" value="1"/>
</dbReference>
<reference evidence="6 7" key="6">
    <citation type="journal article" date="2011" name="Appl. Environ. Microbiol.">
        <title>Involvement of the azorhizobial chromosome partition gene (parA) in the onset of bacteroid differentiation during Sesbania rostrata stem nodule development.</title>
        <authorList>
            <person name="Liu CT."/>
            <person name="Lee KB."/>
            <person name="Wang YS."/>
            <person name="Peng MH."/>
            <person name="Lee KT."/>
            <person name="Suzuki S."/>
            <person name="Suzuki T."/>
            <person name="Oyaizu H."/>
        </authorList>
    </citation>
    <scope>NUCLEOTIDE SEQUENCE [LARGE SCALE GENOMIC DNA]</scope>
    <source>
        <strain evidence="7">ATCC 43989 / DSM 5975 / JCM 20966 / LMG 6465 / NBRC 14845 / NCIMB 13405 / ORS 571</strain>
    </source>
</reference>
<dbReference type="eggNOG" id="COG2084">
    <property type="taxonomic scope" value="Bacteria"/>
</dbReference>
<dbReference type="Pfam" id="PF14833">
    <property type="entry name" value="NAD_binding_11"/>
    <property type="match status" value="1"/>
</dbReference>
<evidence type="ECO:0000256" key="1">
    <source>
        <dbReference type="ARBA" id="ARBA00023002"/>
    </source>
</evidence>
<name>A8IDB0_AZOC5</name>
<dbReference type="Proteomes" id="UP000000270">
    <property type="component" value="Chromosome"/>
</dbReference>
<dbReference type="InterPro" id="IPR015815">
    <property type="entry name" value="HIBADH-related"/>
</dbReference>
<dbReference type="KEGG" id="azc:AZC_2905"/>
<reference evidence="6 7" key="1">
    <citation type="journal article" date="2007" name="Appl. Environ. Microbiol.">
        <title>Rhizobial factors required for stem nodule maturation and maintenance in Sesbania rostrata-Azorhizobium caulinodans ORS571 symbiosis.</title>
        <authorList>
            <person name="Suzuki S."/>
            <person name="Aono T."/>
            <person name="Lee KB."/>
            <person name="Suzuki T."/>
            <person name="Liu CT."/>
            <person name="Miwa H."/>
            <person name="Wakao S."/>
            <person name="Iki T."/>
            <person name="Oyaizu H."/>
        </authorList>
    </citation>
    <scope>NUCLEOTIDE SEQUENCE [LARGE SCALE GENOMIC DNA]</scope>
    <source>
        <strain evidence="7">ATCC 43989 / DSM 5975 / JCM 20966 / LMG 6465 / NBRC 14845 / NCIMB 13405 / ORS 571</strain>
    </source>
</reference>
<protein>
    <submittedName>
        <fullName evidence="6">Putative 3-hydroxyisobutyrate dehydrogenase</fullName>
    </submittedName>
</protein>
<dbReference type="STRING" id="438753.AZC_2905"/>
<evidence type="ECO:0000259" key="5">
    <source>
        <dbReference type="Pfam" id="PF14833"/>
    </source>
</evidence>
<dbReference type="GO" id="GO:0016054">
    <property type="term" value="P:organic acid catabolic process"/>
    <property type="evidence" value="ECO:0007669"/>
    <property type="project" value="UniProtKB-ARBA"/>
</dbReference>
<feature type="active site" evidence="3">
    <location>
        <position position="171"/>
    </location>
</feature>
<dbReference type="GO" id="GO:0051287">
    <property type="term" value="F:NAD binding"/>
    <property type="evidence" value="ECO:0007669"/>
    <property type="project" value="InterPro"/>
</dbReference>
<gene>
    <name evidence="6" type="ordered locus">AZC_2905</name>
</gene>
<dbReference type="Pfam" id="PF03446">
    <property type="entry name" value="NAD_binding_2"/>
    <property type="match status" value="1"/>
</dbReference>
<dbReference type="Gene3D" id="1.10.1040.10">
    <property type="entry name" value="N-(1-d-carboxylethyl)-l-norvaline Dehydrogenase, domain 2"/>
    <property type="match status" value="1"/>
</dbReference>
<dbReference type="PIRSF" id="PIRSF000103">
    <property type="entry name" value="HIBADH"/>
    <property type="match status" value="1"/>
</dbReference>
<accession>A8IDB0</accession>
<evidence type="ECO:0000313" key="7">
    <source>
        <dbReference type="Proteomes" id="UP000000270"/>
    </source>
</evidence>
<dbReference type="InterPro" id="IPR006115">
    <property type="entry name" value="6PGDH_NADP-bd"/>
</dbReference>
<keyword evidence="2" id="KW-0520">NAD</keyword>
<proteinExistence type="predicted"/>
<sequence>MANVGVIGLGNMGRGMALSLKRAGVNVVGFDAVEATRAALAAEGVETLADIAALCARADVLVLSLPTAAIVEEVVAGPGGILASGKAGLLVVDTSTSHPDTTRKLATQLEAAGMAMIDAPVSGGPKGAITGTMTMVIGGADADVARAMPVLEAMSATRVHVGPVGAGHVTKIINNLLCAAHLLTCGEALRLAQEAGVEPARMLEGINAGSGRSGVSQVNAGTWILNGAFNSGFTMKLMRKDVKLGTDLLASLGLELPMFAGTAGIWADSATTIPDGEDFNRIVETVFPGKKS</sequence>
<dbReference type="HOGENOM" id="CLU_035117_1_1_5"/>
<dbReference type="GO" id="GO:0016616">
    <property type="term" value="F:oxidoreductase activity, acting on the CH-OH group of donors, NAD or NADP as acceptor"/>
    <property type="evidence" value="ECO:0007669"/>
    <property type="project" value="TreeGrafter"/>
</dbReference>
<evidence type="ECO:0000313" key="6">
    <source>
        <dbReference type="EMBL" id="BAF88903.1"/>
    </source>
</evidence>
<dbReference type="SUPFAM" id="SSF48179">
    <property type="entry name" value="6-phosphogluconate dehydrogenase C-terminal domain-like"/>
    <property type="match status" value="1"/>
</dbReference>
<dbReference type="RefSeq" id="WP_012171429.1">
    <property type="nucleotide sequence ID" value="NC_009937.1"/>
</dbReference>
<keyword evidence="1" id="KW-0560">Oxidoreductase</keyword>
<evidence type="ECO:0000259" key="4">
    <source>
        <dbReference type="Pfam" id="PF03446"/>
    </source>
</evidence>
<feature type="domain" description="3-hydroxyisobutyrate dehydrogenase-like NAD-binding" evidence="5">
    <location>
        <begin position="165"/>
        <end position="284"/>
    </location>
</feature>
<feature type="domain" description="6-phosphogluconate dehydrogenase NADP-binding" evidence="4">
    <location>
        <begin position="3"/>
        <end position="162"/>
    </location>
</feature>
<keyword evidence="7" id="KW-1185">Reference proteome</keyword>
<dbReference type="Gene3D" id="3.40.50.720">
    <property type="entry name" value="NAD(P)-binding Rossmann-like Domain"/>
    <property type="match status" value="1"/>
</dbReference>
<dbReference type="SUPFAM" id="SSF51735">
    <property type="entry name" value="NAD(P)-binding Rossmann-fold domains"/>
    <property type="match status" value="1"/>
</dbReference>
<dbReference type="InterPro" id="IPR013328">
    <property type="entry name" value="6PGD_dom2"/>
</dbReference>
<dbReference type="EMBL" id="AP009384">
    <property type="protein sequence ID" value="BAF88903.1"/>
    <property type="molecule type" value="Genomic_DNA"/>
</dbReference>
<dbReference type="PANTHER" id="PTHR22981:SF7">
    <property type="entry name" value="3-HYDROXYISOBUTYRATE DEHYDROGENASE, MITOCHONDRIAL"/>
    <property type="match status" value="1"/>
</dbReference>
<reference evidence="6 7" key="5">
    <citation type="journal article" date="2010" name="Appl. Environ. Microbiol.">
        <title>phrR-like gene praR of Azorhizobium caulinodans ORS571 is essential for symbiosis with Sesbania rostrata and is involved in expression of reb genes.</title>
        <authorList>
            <person name="Akiba N."/>
            <person name="Aono T."/>
            <person name="Toyazaki H."/>
            <person name="Sato S."/>
            <person name="Oyaizu H."/>
        </authorList>
    </citation>
    <scope>NUCLEOTIDE SEQUENCE [LARGE SCALE GENOMIC DNA]</scope>
    <source>
        <strain evidence="7">ATCC 43989 / DSM 5975 / JCM 20966 / LMG 6465 / NBRC 14845 / NCIMB 13405 / ORS 571</strain>
    </source>
</reference>
<reference evidence="7" key="2">
    <citation type="submission" date="2007-04" db="EMBL/GenBank/DDBJ databases">
        <title>Complete genome sequence of the nitrogen-fixing bacterium Azorhizobium caulinodans ORS571.</title>
        <authorList>
            <person name="Lee K.B."/>
            <person name="Backer P.D."/>
            <person name="Aono T."/>
            <person name="Liu C.T."/>
            <person name="Suzuki S."/>
            <person name="Suzuki T."/>
            <person name="Kaneko T."/>
            <person name="Yamada M."/>
            <person name="Tabata S."/>
            <person name="Kupfer D.M."/>
            <person name="Najar F.Z."/>
            <person name="Wiley G.B."/>
            <person name="Roe B."/>
            <person name="Binnewies T."/>
            <person name="Ussery D."/>
            <person name="Vereecke D."/>
            <person name="Gevers D."/>
            <person name="Holsters M."/>
            <person name="Oyaizu H."/>
        </authorList>
    </citation>
    <scope>NUCLEOTIDE SEQUENCE [LARGE SCALE GENOMIC DNA]</scope>
    <source>
        <strain evidence="7">ATCC 43989 / DSM 5975 / JCM 20966 / LMG 6465 / NBRC 14845 / NCIMB 13405 / ORS 571</strain>
    </source>
</reference>
<reference evidence="6 7" key="4">
    <citation type="journal article" date="2009" name="Appl. Environ. Microbiol.">
        <title>Comparative genome-wide transcriptional profiling of Azorhizobium caulinodans ORS571 grown under free-living and symbiotic conditions.</title>
        <authorList>
            <person name="Tsukada S."/>
            <person name="Aono T."/>
            <person name="Akiba N."/>
            <person name="Lee KB."/>
            <person name="Liu CT."/>
            <person name="Toyazaki H."/>
            <person name="Oyaizu H."/>
        </authorList>
    </citation>
    <scope>NUCLEOTIDE SEQUENCE [LARGE SCALE GENOMIC DNA]</scope>
    <source>
        <strain evidence="7">ATCC 43989 / DSM 5975 / JCM 20966 / LMG 6465 / NBRC 14845 / NCIMB 13405 / ORS 571</strain>
    </source>
</reference>
<dbReference type="PROSITE" id="PS00895">
    <property type="entry name" value="3_HYDROXYISOBUT_DH"/>
    <property type="match status" value="1"/>
</dbReference>
<evidence type="ECO:0000256" key="2">
    <source>
        <dbReference type="ARBA" id="ARBA00023027"/>
    </source>
</evidence>
<dbReference type="GO" id="GO:0050661">
    <property type="term" value="F:NADP binding"/>
    <property type="evidence" value="ECO:0007669"/>
    <property type="project" value="InterPro"/>
</dbReference>
<dbReference type="InterPro" id="IPR008927">
    <property type="entry name" value="6-PGluconate_DH-like_C_sf"/>
</dbReference>